<name>A0A9R1WWL8_LACSA</name>
<dbReference type="InterPro" id="IPR052035">
    <property type="entry name" value="ZnF_BED_domain_contain"/>
</dbReference>
<sequence>MTKLDIENAKSVTCCSKPNLEETGENSIRTRKHDEKRIIIKKTLLNLFVVGELPFKFVDNESCIEYTNALNGKVVLLCRATISNRVIDYFLEENANNPPSNVHLTTDYWTGSCQRSSYMVVTTNFIDEDWVMHKRIINFKSLDSHKGEDTRRTLLTCLQELGINDVLTITIDNASANDKEIEILMKNYQTCTMRGNNYM</sequence>
<proteinExistence type="predicted"/>
<accession>A0A9R1WWL8</accession>
<evidence type="ECO:0000313" key="1">
    <source>
        <dbReference type="EMBL" id="KAJ0188087.1"/>
    </source>
</evidence>
<evidence type="ECO:0008006" key="3">
    <source>
        <dbReference type="Google" id="ProtNLM"/>
    </source>
</evidence>
<dbReference type="SUPFAM" id="SSF53098">
    <property type="entry name" value="Ribonuclease H-like"/>
    <property type="match status" value="1"/>
</dbReference>
<dbReference type="EMBL" id="NBSK02000009">
    <property type="protein sequence ID" value="KAJ0188087.1"/>
    <property type="molecule type" value="Genomic_DNA"/>
</dbReference>
<gene>
    <name evidence="1" type="ORF">LSAT_V11C900498760</name>
</gene>
<organism evidence="1 2">
    <name type="scientific">Lactuca sativa</name>
    <name type="common">Garden lettuce</name>
    <dbReference type="NCBI Taxonomy" id="4236"/>
    <lineage>
        <taxon>Eukaryota</taxon>
        <taxon>Viridiplantae</taxon>
        <taxon>Streptophyta</taxon>
        <taxon>Embryophyta</taxon>
        <taxon>Tracheophyta</taxon>
        <taxon>Spermatophyta</taxon>
        <taxon>Magnoliopsida</taxon>
        <taxon>eudicotyledons</taxon>
        <taxon>Gunneridae</taxon>
        <taxon>Pentapetalae</taxon>
        <taxon>asterids</taxon>
        <taxon>campanulids</taxon>
        <taxon>Asterales</taxon>
        <taxon>Asteraceae</taxon>
        <taxon>Cichorioideae</taxon>
        <taxon>Cichorieae</taxon>
        <taxon>Lactucinae</taxon>
        <taxon>Lactuca</taxon>
    </lineage>
</organism>
<reference evidence="1 2" key="1">
    <citation type="journal article" date="2017" name="Nat. Commun.">
        <title>Genome assembly with in vitro proximity ligation data and whole-genome triplication in lettuce.</title>
        <authorList>
            <person name="Reyes-Chin-Wo S."/>
            <person name="Wang Z."/>
            <person name="Yang X."/>
            <person name="Kozik A."/>
            <person name="Arikit S."/>
            <person name="Song C."/>
            <person name="Xia L."/>
            <person name="Froenicke L."/>
            <person name="Lavelle D.O."/>
            <person name="Truco M.J."/>
            <person name="Xia R."/>
            <person name="Zhu S."/>
            <person name="Xu C."/>
            <person name="Xu H."/>
            <person name="Xu X."/>
            <person name="Cox K."/>
            <person name="Korf I."/>
            <person name="Meyers B.C."/>
            <person name="Michelmore R.W."/>
        </authorList>
    </citation>
    <scope>NUCLEOTIDE SEQUENCE [LARGE SCALE GENOMIC DNA]</scope>
    <source>
        <strain evidence="2">cv. Salinas</strain>
        <tissue evidence="1">Seedlings</tissue>
    </source>
</reference>
<dbReference type="PANTHER" id="PTHR46481">
    <property type="entry name" value="ZINC FINGER BED DOMAIN-CONTAINING PROTEIN 4"/>
    <property type="match status" value="1"/>
</dbReference>
<dbReference type="PANTHER" id="PTHR46481:SF7">
    <property type="entry name" value="ZINC FINGER BED DOMAIN-CONTAINING PROTEIN RICESLEEPER 2-LIKE"/>
    <property type="match status" value="1"/>
</dbReference>
<comment type="caution">
    <text evidence="1">The sequence shown here is derived from an EMBL/GenBank/DDBJ whole genome shotgun (WGS) entry which is preliminary data.</text>
</comment>
<dbReference type="AlphaFoldDB" id="A0A9R1WWL8"/>
<dbReference type="InterPro" id="IPR012337">
    <property type="entry name" value="RNaseH-like_sf"/>
</dbReference>
<keyword evidence="2" id="KW-1185">Reference proteome</keyword>
<protein>
    <recommendedName>
        <fullName evidence="3">hAT-like transposase RNase-H fold domain-containing protein</fullName>
    </recommendedName>
</protein>
<dbReference type="Proteomes" id="UP000235145">
    <property type="component" value="Unassembled WGS sequence"/>
</dbReference>
<evidence type="ECO:0000313" key="2">
    <source>
        <dbReference type="Proteomes" id="UP000235145"/>
    </source>
</evidence>